<dbReference type="AlphaFoldDB" id="M0IKX8"/>
<accession>M0IKX8</accession>
<evidence type="ECO:0000313" key="8">
    <source>
        <dbReference type="EMBL" id="ELZ96109.1"/>
    </source>
</evidence>
<dbReference type="PANTHER" id="PTHR34858">
    <property type="entry name" value="CYSO-CYSTEINE PEPTIDASE"/>
    <property type="match status" value="1"/>
</dbReference>
<evidence type="ECO:0000256" key="6">
    <source>
        <dbReference type="SAM" id="MobiDB-lite"/>
    </source>
</evidence>
<name>M0IKX8_9EURY</name>
<evidence type="ECO:0000256" key="5">
    <source>
        <dbReference type="ARBA" id="ARBA00023049"/>
    </source>
</evidence>
<dbReference type="EMBL" id="AOLN01000008">
    <property type="protein sequence ID" value="ELZ96109.1"/>
    <property type="molecule type" value="Genomic_DNA"/>
</dbReference>
<dbReference type="RefSeq" id="WP_008319011.1">
    <property type="nucleotide sequence ID" value="NZ_AOLN01000008.1"/>
</dbReference>
<dbReference type="Proteomes" id="UP000011550">
    <property type="component" value="Unassembled WGS sequence"/>
</dbReference>
<feature type="compositionally biased region" description="Polar residues" evidence="6">
    <location>
        <begin position="1"/>
        <end position="17"/>
    </location>
</feature>
<evidence type="ECO:0000256" key="2">
    <source>
        <dbReference type="ARBA" id="ARBA00022723"/>
    </source>
</evidence>
<protein>
    <recommendedName>
        <fullName evidence="7">JAB domain-containing protein</fullName>
    </recommendedName>
</protein>
<dbReference type="Gene3D" id="3.40.140.10">
    <property type="entry name" value="Cytidine Deaminase, domain 2"/>
    <property type="match status" value="1"/>
</dbReference>
<dbReference type="PATRIC" id="fig|662479.7.peg.1116"/>
<evidence type="ECO:0000259" key="7">
    <source>
        <dbReference type="Pfam" id="PF14464"/>
    </source>
</evidence>
<dbReference type="InterPro" id="IPR028090">
    <property type="entry name" value="JAB_dom_prok"/>
</dbReference>
<dbReference type="SUPFAM" id="SSF102712">
    <property type="entry name" value="JAB1/MPN domain"/>
    <property type="match status" value="1"/>
</dbReference>
<reference evidence="8 9" key="1">
    <citation type="journal article" date="2014" name="PLoS Genet.">
        <title>Phylogenetically driven sequencing of extremely halophilic archaea reveals strategies for static and dynamic osmo-response.</title>
        <authorList>
            <person name="Becker E.A."/>
            <person name="Seitzer P.M."/>
            <person name="Tritt A."/>
            <person name="Larsen D."/>
            <person name="Krusor M."/>
            <person name="Yao A.I."/>
            <person name="Wu D."/>
            <person name="Madern D."/>
            <person name="Eisen J.A."/>
            <person name="Darling A.E."/>
            <person name="Facciotti M.T."/>
        </authorList>
    </citation>
    <scope>NUCLEOTIDE SEQUENCE [LARGE SCALE GENOMIC DNA]</scope>
    <source>
        <strain evidence="8 9">ATCC BAA-1512</strain>
    </source>
</reference>
<keyword evidence="9" id="KW-1185">Reference proteome</keyword>
<dbReference type="GO" id="GO:0006508">
    <property type="term" value="P:proteolysis"/>
    <property type="evidence" value="ECO:0007669"/>
    <property type="project" value="UniProtKB-KW"/>
</dbReference>
<proteinExistence type="predicted"/>
<dbReference type="GO" id="GO:0008270">
    <property type="term" value="F:zinc ion binding"/>
    <property type="evidence" value="ECO:0007669"/>
    <property type="project" value="TreeGrafter"/>
</dbReference>
<keyword evidence="3" id="KW-0378">Hydrolase</keyword>
<dbReference type="GO" id="GO:0008235">
    <property type="term" value="F:metalloexopeptidase activity"/>
    <property type="evidence" value="ECO:0007669"/>
    <property type="project" value="TreeGrafter"/>
</dbReference>
<dbReference type="MEROPS" id="M67.012"/>
<feature type="compositionally biased region" description="Basic and acidic residues" evidence="6">
    <location>
        <begin position="51"/>
        <end position="64"/>
    </location>
</feature>
<keyword evidence="1" id="KW-0645">Protease</keyword>
<evidence type="ECO:0000256" key="1">
    <source>
        <dbReference type="ARBA" id="ARBA00022670"/>
    </source>
</evidence>
<keyword evidence="4" id="KW-0862">Zinc</keyword>
<dbReference type="Pfam" id="PF14464">
    <property type="entry name" value="Prok-JAB"/>
    <property type="match status" value="1"/>
</dbReference>
<feature type="compositionally biased region" description="Acidic residues" evidence="6">
    <location>
        <begin position="36"/>
        <end position="45"/>
    </location>
</feature>
<dbReference type="InterPro" id="IPR051929">
    <property type="entry name" value="VirAsm_ModProt"/>
</dbReference>
<dbReference type="PANTHER" id="PTHR34858:SF1">
    <property type="entry name" value="CYSO-CYSTEINE PEPTIDASE"/>
    <property type="match status" value="1"/>
</dbReference>
<comment type="caution">
    <text evidence="8">The sequence shown here is derived from an EMBL/GenBank/DDBJ whole genome shotgun (WGS) entry which is preliminary data.</text>
</comment>
<evidence type="ECO:0000256" key="4">
    <source>
        <dbReference type="ARBA" id="ARBA00022833"/>
    </source>
</evidence>
<evidence type="ECO:0000313" key="9">
    <source>
        <dbReference type="Proteomes" id="UP000011550"/>
    </source>
</evidence>
<sequence length="100" mass="11125">MTSNSLALEPSASTSIRSHAREGTERDPTETVAAFEEAESEDDDIVGFYHSHPDTDPFPSDADREQASWPGYVYLICHPDGRATAHEWNGDEFRALDLEV</sequence>
<feature type="compositionally biased region" description="Basic and acidic residues" evidence="6">
    <location>
        <begin position="19"/>
        <end position="29"/>
    </location>
</feature>
<gene>
    <name evidence="8" type="ORF">C440_05475</name>
</gene>
<evidence type="ECO:0000256" key="3">
    <source>
        <dbReference type="ARBA" id="ARBA00022801"/>
    </source>
</evidence>
<feature type="region of interest" description="Disordered" evidence="6">
    <location>
        <begin position="1"/>
        <end position="64"/>
    </location>
</feature>
<dbReference type="OrthoDB" id="10589at2157"/>
<organism evidence="8 9">
    <name type="scientific">Haloferax mucosum ATCC BAA-1512</name>
    <dbReference type="NCBI Taxonomy" id="662479"/>
    <lineage>
        <taxon>Archaea</taxon>
        <taxon>Methanobacteriati</taxon>
        <taxon>Methanobacteriota</taxon>
        <taxon>Stenosarchaea group</taxon>
        <taxon>Halobacteria</taxon>
        <taxon>Halobacteriales</taxon>
        <taxon>Haloferacaceae</taxon>
        <taxon>Haloferax</taxon>
    </lineage>
</organism>
<dbReference type="STRING" id="662479.C440_05475"/>
<keyword evidence="5" id="KW-0482">Metalloprotease</keyword>
<keyword evidence="2" id="KW-0479">Metal-binding</keyword>
<feature type="domain" description="JAB" evidence="7">
    <location>
        <begin position="23"/>
        <end position="79"/>
    </location>
</feature>